<proteinExistence type="predicted"/>
<accession>A0A926NLK7</accession>
<dbReference type="InterPro" id="IPR055247">
    <property type="entry name" value="InsJ-like_HTH"/>
</dbReference>
<dbReference type="SUPFAM" id="SSF46689">
    <property type="entry name" value="Homeodomain-like"/>
    <property type="match status" value="1"/>
</dbReference>
<dbReference type="RefSeq" id="WP_191162976.1">
    <property type="nucleotide sequence ID" value="NZ_JACXAI010000081.1"/>
</dbReference>
<dbReference type="InterPro" id="IPR009057">
    <property type="entry name" value="Homeodomain-like_sf"/>
</dbReference>
<gene>
    <name evidence="2" type="ORF">IC621_26205</name>
</gene>
<feature type="domain" description="Insertion element IS150 protein InsJ-like helix-turn-helix" evidence="1">
    <location>
        <begin position="16"/>
        <end position="67"/>
    </location>
</feature>
<evidence type="ECO:0000313" key="3">
    <source>
        <dbReference type="Proteomes" id="UP000626844"/>
    </source>
</evidence>
<evidence type="ECO:0000259" key="1">
    <source>
        <dbReference type="Pfam" id="PF13518"/>
    </source>
</evidence>
<comment type="caution">
    <text evidence="2">The sequence shown here is derived from an EMBL/GenBank/DDBJ whole genome shotgun (WGS) entry which is preliminary data.</text>
</comment>
<dbReference type="Gene3D" id="1.10.10.60">
    <property type="entry name" value="Homeodomain-like"/>
    <property type="match status" value="1"/>
</dbReference>
<keyword evidence="3" id="KW-1185">Reference proteome</keyword>
<evidence type="ECO:0000313" key="2">
    <source>
        <dbReference type="EMBL" id="MBD1383636.1"/>
    </source>
</evidence>
<dbReference type="Pfam" id="PF13518">
    <property type="entry name" value="HTH_28"/>
    <property type="match status" value="1"/>
</dbReference>
<name>A0A926NLK7_9BACI</name>
<dbReference type="Proteomes" id="UP000626844">
    <property type="component" value="Unassembled WGS sequence"/>
</dbReference>
<reference evidence="2" key="1">
    <citation type="submission" date="2020-09" db="EMBL/GenBank/DDBJ databases">
        <title>A novel bacterium of genus Bacillus, isolated from South China Sea.</title>
        <authorList>
            <person name="Huang H."/>
            <person name="Mo K."/>
            <person name="Hu Y."/>
        </authorList>
    </citation>
    <scope>NUCLEOTIDE SEQUENCE</scope>
    <source>
        <strain evidence="2">IB182487</strain>
    </source>
</reference>
<dbReference type="AlphaFoldDB" id="A0A926NLK7"/>
<protein>
    <submittedName>
        <fullName evidence="2">Helix-turn-helix domain-containing protein</fullName>
    </submittedName>
</protein>
<organism evidence="2 3">
    <name type="scientific">Metabacillus arenae</name>
    <dbReference type="NCBI Taxonomy" id="2771434"/>
    <lineage>
        <taxon>Bacteria</taxon>
        <taxon>Bacillati</taxon>
        <taxon>Bacillota</taxon>
        <taxon>Bacilli</taxon>
        <taxon>Bacillales</taxon>
        <taxon>Bacillaceae</taxon>
        <taxon>Metabacillus</taxon>
    </lineage>
</organism>
<sequence>MAKKGQKLQNYSFEIKAEAIRLKESGFSAQQVADKLNIPSRDTVKTWWWKYQKEGQAFYLDNRGRRKEYTDQERYIRKLEMENAVLKKFQEILMKEGKS</sequence>
<dbReference type="EMBL" id="JACXAI010000081">
    <property type="protein sequence ID" value="MBD1383636.1"/>
    <property type="molecule type" value="Genomic_DNA"/>
</dbReference>